<dbReference type="GO" id="GO:1903373">
    <property type="term" value="P:positive regulation of endoplasmic reticulum tubular network organization"/>
    <property type="evidence" value="ECO:0007669"/>
    <property type="project" value="UniProtKB-UniRule"/>
</dbReference>
<dbReference type="AlphaFoldDB" id="A0A8H3EE89"/>
<feature type="region of interest" description="Disordered" evidence="2">
    <location>
        <begin position="303"/>
        <end position="358"/>
    </location>
</feature>
<name>A0A8H3EE89_9AGAM</name>
<organism evidence="4 5">
    <name type="scientific">Rhizoctonia solani</name>
    <dbReference type="NCBI Taxonomy" id="456999"/>
    <lineage>
        <taxon>Eukaryota</taxon>
        <taxon>Fungi</taxon>
        <taxon>Dikarya</taxon>
        <taxon>Basidiomycota</taxon>
        <taxon>Agaricomycotina</taxon>
        <taxon>Agaricomycetes</taxon>
        <taxon>Cantharellales</taxon>
        <taxon>Ceratobasidiaceae</taxon>
        <taxon>Rhizoctonia</taxon>
    </lineage>
</organism>
<feature type="transmembrane region" description="Helical" evidence="1">
    <location>
        <begin position="87"/>
        <end position="104"/>
    </location>
</feature>
<feature type="compositionally biased region" description="Low complexity" evidence="2">
    <location>
        <begin position="323"/>
        <end position="339"/>
    </location>
</feature>
<dbReference type="GO" id="GO:0008270">
    <property type="term" value="F:zinc ion binding"/>
    <property type="evidence" value="ECO:0007669"/>
    <property type="project" value="UniProtKB-KW"/>
</dbReference>
<keyword evidence="1" id="KW-0256">Endoplasmic reticulum</keyword>
<dbReference type="InterPro" id="IPR019273">
    <property type="entry name" value="Lunapark_Znf"/>
</dbReference>
<evidence type="ECO:0000256" key="2">
    <source>
        <dbReference type="SAM" id="MobiDB-lite"/>
    </source>
</evidence>
<feature type="transmembrane region" description="Helical" evidence="1">
    <location>
        <begin position="45"/>
        <end position="67"/>
    </location>
</feature>
<dbReference type="PANTHER" id="PTHR22166">
    <property type="entry name" value="ENDOPLASMIC RETICULUM JUNCTION FORMATION PROTEIN LUNAPARK"/>
    <property type="match status" value="1"/>
</dbReference>
<comment type="caution">
    <text evidence="4">The sequence shown here is derived from an EMBL/GenBank/DDBJ whole genome shotgun (WGS) entry which is preliminary data.</text>
</comment>
<keyword evidence="1" id="KW-0862">Zinc</keyword>
<dbReference type="PANTHER" id="PTHR22166:SF12">
    <property type="entry name" value="ENDOPLASMIC RETICULUM JUNCTION FORMATION PROTEIN LUNAPARK"/>
    <property type="match status" value="1"/>
</dbReference>
<dbReference type="GO" id="GO:0071788">
    <property type="term" value="P:endoplasmic reticulum tubular network maintenance"/>
    <property type="evidence" value="ECO:0007669"/>
    <property type="project" value="UniProtKB-UniRule"/>
</dbReference>
<keyword evidence="1" id="KW-0472">Membrane</keyword>
<comment type="similarity">
    <text evidence="1">Belongs to the lunapark family.</text>
</comment>
<keyword evidence="1" id="KW-0863">Zinc-finger</keyword>
<dbReference type="EMBL" id="CAJNJQ010006177">
    <property type="protein sequence ID" value="CAE7223485.1"/>
    <property type="molecule type" value="Genomic_DNA"/>
</dbReference>
<feature type="region of interest" description="Disordered" evidence="2">
    <location>
        <begin position="150"/>
        <end position="200"/>
    </location>
</feature>
<comment type="function">
    <text evidence="1">Plays a role in determining ER morphology.</text>
</comment>
<dbReference type="Pfam" id="PF10058">
    <property type="entry name" value="Zn_ribbon_10"/>
    <property type="match status" value="1"/>
</dbReference>
<evidence type="ECO:0000313" key="5">
    <source>
        <dbReference type="Proteomes" id="UP000663827"/>
    </source>
</evidence>
<keyword evidence="1" id="KW-1133">Transmembrane helix</keyword>
<reference evidence="4" key="1">
    <citation type="submission" date="2021-01" db="EMBL/GenBank/DDBJ databases">
        <authorList>
            <person name="Kaushik A."/>
        </authorList>
    </citation>
    <scope>NUCLEOTIDE SEQUENCE</scope>
    <source>
        <strain evidence="4">AG5</strain>
    </source>
</reference>
<feature type="domain" description="Lunapark zinc ribbon" evidence="3">
    <location>
        <begin position="218"/>
        <end position="274"/>
    </location>
</feature>
<feature type="compositionally biased region" description="Basic and acidic residues" evidence="2">
    <location>
        <begin position="340"/>
        <end position="358"/>
    </location>
</feature>
<protein>
    <recommendedName>
        <fullName evidence="1">Endoplasmic reticulum junction formation protein lunapark</fullName>
    </recommendedName>
</protein>
<keyword evidence="1" id="KW-0812">Transmembrane</keyword>
<dbReference type="GO" id="GO:0098826">
    <property type="term" value="C:endoplasmic reticulum tubular network membrane"/>
    <property type="evidence" value="ECO:0007669"/>
    <property type="project" value="UniProtKB-UniRule"/>
</dbReference>
<evidence type="ECO:0000259" key="3">
    <source>
        <dbReference type="Pfam" id="PF10058"/>
    </source>
</evidence>
<proteinExistence type="inferred from homology"/>
<evidence type="ECO:0000313" key="4">
    <source>
        <dbReference type="EMBL" id="CAE7223485.1"/>
    </source>
</evidence>
<keyword evidence="1" id="KW-0479">Metal-binding</keyword>
<accession>A0A8H3EE89</accession>
<evidence type="ECO:0000256" key="1">
    <source>
        <dbReference type="RuleBase" id="RU367073"/>
    </source>
</evidence>
<dbReference type="Proteomes" id="UP000663827">
    <property type="component" value="Unassembled WGS sequence"/>
</dbReference>
<dbReference type="InterPro" id="IPR040115">
    <property type="entry name" value="Lnp"/>
</dbReference>
<comment type="domain">
    <text evidence="1">The C4-type zinc finger motif is necessary both for its ER three-way tubular junction localization and formation.</text>
</comment>
<sequence>MPLLSWLWAKKVPGDTEVLEAIADSIRTRGEHLSEIRLREKRASFLFLLYSVGAWGVYLAAWFTSVLPSLEGHQTLWNWKIPKSADKVIFLTPAVLGPLFIYQIRRLVQAWYKRQETLEEAELKKLRTQQKKKLEEIKAKYNFDKIRALVDSQPDTPRRDDPNANLRQRAITMNPRPSVPARPLSQRPQQPFDPRAPPMLQVPASGPPMPVVSPQRGWLDKVADKVLGEDESPLGVAQSRYALICERCFSHNGLVKENDWETTQYICPKCGHMNLSPKTKKTGIPTSPYLTVPPTPIAGLLSHTPHLTVPPTPIAGFSHTHHSPAPDSSEPPSQDQPSQDQDHPSPDEMKMELDSSSS</sequence>
<comment type="subcellular location">
    <subcellularLocation>
        <location evidence="1">Endoplasmic reticulum membrane</location>
        <topology evidence="1">Multi-pass membrane protein</topology>
    </subcellularLocation>
</comment>
<gene>
    <name evidence="4" type="ORF">RDB_LOCUS170302</name>
</gene>